<keyword evidence="7" id="KW-1133">Transmembrane helix</keyword>
<dbReference type="Gene3D" id="1.50.40.10">
    <property type="entry name" value="Mitochondrial carrier domain"/>
    <property type="match status" value="1"/>
</dbReference>
<dbReference type="InterPro" id="IPR018108">
    <property type="entry name" value="MCP_transmembrane"/>
</dbReference>
<dbReference type="GO" id="GO:0055085">
    <property type="term" value="P:transmembrane transport"/>
    <property type="evidence" value="ECO:0007669"/>
    <property type="project" value="InterPro"/>
</dbReference>
<evidence type="ECO:0000256" key="5">
    <source>
        <dbReference type="ARBA" id="ARBA00022737"/>
    </source>
</evidence>
<dbReference type="SUPFAM" id="SSF103506">
    <property type="entry name" value="Mitochondrial carrier"/>
    <property type="match status" value="1"/>
</dbReference>
<evidence type="ECO:0000313" key="13">
    <source>
        <dbReference type="Proteomes" id="UP001160148"/>
    </source>
</evidence>
<protein>
    <recommendedName>
        <fullName evidence="14">Mitochondrial uncoupling protein 4</fullName>
    </recommendedName>
</protein>
<dbReference type="EMBL" id="CARXXK010000001">
    <property type="protein sequence ID" value="CAI6348252.1"/>
    <property type="molecule type" value="Genomic_DNA"/>
</dbReference>
<comment type="subcellular location">
    <subcellularLocation>
        <location evidence="1">Mitochondrion inner membrane</location>
        <topology evidence="1">Multi-pass membrane protein</topology>
    </subcellularLocation>
</comment>
<dbReference type="PROSITE" id="PS50920">
    <property type="entry name" value="SOLCAR"/>
    <property type="match status" value="3"/>
</dbReference>
<evidence type="ECO:0000313" key="12">
    <source>
        <dbReference type="EMBL" id="CAI6348252.1"/>
    </source>
</evidence>
<feature type="repeat" description="Solcar" evidence="10">
    <location>
        <begin position="125"/>
        <end position="217"/>
    </location>
</feature>
<dbReference type="PRINTS" id="PR00784">
    <property type="entry name" value="MTUNCOUPLING"/>
</dbReference>
<evidence type="ECO:0000256" key="1">
    <source>
        <dbReference type="ARBA" id="ARBA00004448"/>
    </source>
</evidence>
<keyword evidence="3 11" id="KW-0813">Transport</keyword>
<keyword evidence="5" id="KW-0677">Repeat</keyword>
<dbReference type="PANTHER" id="PTHR45618">
    <property type="entry name" value="MITOCHONDRIAL DICARBOXYLATE CARRIER-RELATED"/>
    <property type="match status" value="1"/>
</dbReference>
<name>A0AAV0VVE1_9HEMI</name>
<dbReference type="InterPro" id="IPR023395">
    <property type="entry name" value="MCP_dom_sf"/>
</dbReference>
<accession>A0AAV0VVE1</accession>
<feature type="repeat" description="Solcar" evidence="10">
    <location>
        <begin position="23"/>
        <end position="115"/>
    </location>
</feature>
<gene>
    <name evidence="12" type="ORF">MEUPH1_LOCUS4950</name>
</gene>
<sequence>MVFTQVVSIKDKAPGTKVYNYADSFWCTYVVSVVAASVAEILTYPLDLTKTRLQIQGEVATSSKPTQYRGMLKTAIGIVNEEGALRLWQGVTPALYRHVVYSGIRIVSYETMRDKLLLKNEDGSFPIWKSAISGVMSGVIAQYVASPADLIKVQIQMEGKRRLMGEPTRVSSTAHAFKKIVSESGVRGLWKGSIPNVQRAALVNLGDLTTYDTAKQVIMHKTGLPDSHLLHCLSSICAGLVAATLGTPADVVKTRVMNQPTDKNGIGLIYKGSLDCLIKTIENEGFFALYKGFLPVWIRMAPWSLTFWMSFEQIRHMLGATGF</sequence>
<comment type="similarity">
    <text evidence="2 11">Belongs to the mitochondrial carrier (TC 2.A.29) family.</text>
</comment>
<feature type="repeat" description="Solcar" evidence="10">
    <location>
        <begin position="226"/>
        <end position="317"/>
    </location>
</feature>
<evidence type="ECO:0000256" key="3">
    <source>
        <dbReference type="ARBA" id="ARBA00022448"/>
    </source>
</evidence>
<dbReference type="Proteomes" id="UP001160148">
    <property type="component" value="Unassembled WGS sequence"/>
</dbReference>
<evidence type="ECO:0000256" key="2">
    <source>
        <dbReference type="ARBA" id="ARBA00006375"/>
    </source>
</evidence>
<evidence type="ECO:0000256" key="9">
    <source>
        <dbReference type="ARBA" id="ARBA00023136"/>
    </source>
</evidence>
<dbReference type="GO" id="GO:0005743">
    <property type="term" value="C:mitochondrial inner membrane"/>
    <property type="evidence" value="ECO:0007669"/>
    <property type="project" value="UniProtKB-SubCell"/>
</dbReference>
<evidence type="ECO:0000256" key="4">
    <source>
        <dbReference type="ARBA" id="ARBA00022692"/>
    </source>
</evidence>
<dbReference type="AlphaFoldDB" id="A0AAV0VVE1"/>
<dbReference type="InterPro" id="IPR050391">
    <property type="entry name" value="Mito_Metabolite_Transporter"/>
</dbReference>
<evidence type="ECO:0000256" key="8">
    <source>
        <dbReference type="ARBA" id="ARBA00023128"/>
    </source>
</evidence>
<keyword evidence="4 10" id="KW-0812">Transmembrane</keyword>
<dbReference type="InterPro" id="IPR002067">
    <property type="entry name" value="MCP"/>
</dbReference>
<dbReference type="Pfam" id="PF00153">
    <property type="entry name" value="Mito_carr"/>
    <property type="match status" value="3"/>
</dbReference>
<dbReference type="FunFam" id="1.50.40.10:FF:000062">
    <property type="entry name" value="mitochondrial uncoupling protein 3"/>
    <property type="match status" value="1"/>
</dbReference>
<evidence type="ECO:0000256" key="11">
    <source>
        <dbReference type="RuleBase" id="RU000488"/>
    </source>
</evidence>
<organism evidence="12 13">
    <name type="scientific">Macrosiphum euphorbiae</name>
    <name type="common">potato aphid</name>
    <dbReference type="NCBI Taxonomy" id="13131"/>
    <lineage>
        <taxon>Eukaryota</taxon>
        <taxon>Metazoa</taxon>
        <taxon>Ecdysozoa</taxon>
        <taxon>Arthropoda</taxon>
        <taxon>Hexapoda</taxon>
        <taxon>Insecta</taxon>
        <taxon>Pterygota</taxon>
        <taxon>Neoptera</taxon>
        <taxon>Paraneoptera</taxon>
        <taxon>Hemiptera</taxon>
        <taxon>Sternorrhyncha</taxon>
        <taxon>Aphidomorpha</taxon>
        <taxon>Aphidoidea</taxon>
        <taxon>Aphididae</taxon>
        <taxon>Macrosiphini</taxon>
        <taxon>Macrosiphum</taxon>
    </lineage>
</organism>
<keyword evidence="8" id="KW-0496">Mitochondrion</keyword>
<keyword evidence="13" id="KW-1185">Reference proteome</keyword>
<keyword evidence="6" id="KW-0999">Mitochondrion inner membrane</keyword>
<evidence type="ECO:0008006" key="14">
    <source>
        <dbReference type="Google" id="ProtNLM"/>
    </source>
</evidence>
<evidence type="ECO:0000256" key="6">
    <source>
        <dbReference type="ARBA" id="ARBA00022792"/>
    </source>
</evidence>
<evidence type="ECO:0000256" key="7">
    <source>
        <dbReference type="ARBA" id="ARBA00022989"/>
    </source>
</evidence>
<reference evidence="12 13" key="1">
    <citation type="submission" date="2023-01" db="EMBL/GenBank/DDBJ databases">
        <authorList>
            <person name="Whitehead M."/>
        </authorList>
    </citation>
    <scope>NUCLEOTIDE SEQUENCE [LARGE SCALE GENOMIC DNA]</scope>
</reference>
<keyword evidence="9 10" id="KW-0472">Membrane</keyword>
<comment type="caution">
    <text evidence="12">The sequence shown here is derived from an EMBL/GenBank/DDBJ whole genome shotgun (WGS) entry which is preliminary data.</text>
</comment>
<proteinExistence type="inferred from homology"/>
<evidence type="ECO:0000256" key="10">
    <source>
        <dbReference type="PROSITE-ProRule" id="PRU00282"/>
    </source>
</evidence>